<dbReference type="InterPro" id="IPR008948">
    <property type="entry name" value="L-Aspartase-like"/>
</dbReference>
<dbReference type="EC" id="4.3.1.3" evidence="2 6"/>
<dbReference type="PROSITE" id="PS00488">
    <property type="entry name" value="PAL_HISTIDASE"/>
    <property type="match status" value="1"/>
</dbReference>
<dbReference type="Pfam" id="PF00221">
    <property type="entry name" value="Lyase_aromatic"/>
    <property type="match status" value="1"/>
</dbReference>
<dbReference type="UniPathway" id="UPA00379">
    <property type="reaction ID" value="UER00549"/>
</dbReference>
<evidence type="ECO:0000256" key="9">
    <source>
        <dbReference type="RuleBase" id="RU004480"/>
    </source>
</evidence>
<keyword evidence="4 7" id="KW-0456">Lyase</keyword>
<organism evidence="10 11">
    <name type="scientific">Ginsengibacter hankyongi</name>
    <dbReference type="NCBI Taxonomy" id="2607284"/>
    <lineage>
        <taxon>Bacteria</taxon>
        <taxon>Pseudomonadati</taxon>
        <taxon>Bacteroidota</taxon>
        <taxon>Chitinophagia</taxon>
        <taxon>Chitinophagales</taxon>
        <taxon>Chitinophagaceae</taxon>
        <taxon>Ginsengibacter</taxon>
    </lineage>
</organism>
<dbReference type="Proteomes" id="UP000326903">
    <property type="component" value="Unassembled WGS sequence"/>
</dbReference>
<dbReference type="FunFam" id="1.10.275.10:FF:000005">
    <property type="entry name" value="Histidine ammonia-lyase"/>
    <property type="match status" value="1"/>
</dbReference>
<gene>
    <name evidence="10" type="primary">hutH</name>
    <name evidence="10" type="ORF">FW778_20090</name>
</gene>
<dbReference type="InterPro" id="IPR024083">
    <property type="entry name" value="Fumarase/histidase_N"/>
</dbReference>
<dbReference type="RefSeq" id="WP_150416685.1">
    <property type="nucleotide sequence ID" value="NZ_VYQF01000010.1"/>
</dbReference>
<dbReference type="CDD" id="cd00332">
    <property type="entry name" value="PAL-HAL"/>
    <property type="match status" value="1"/>
</dbReference>
<sequence length="497" mass="55430">MSYNYLPLDKSVLTFQQIKNFLKYKQLVSITFAAHEVILKCRQYLDEKLNDSDELFYGINTGFGFLQNVQIDKEQLRALQSNLLLSHACGMGEEVPGEIVKLMMMLKIKSLSYGYSGIGIEVVKRLMEMHNNNVLPVIYTQGSLGASGDLAPLSHLCVPLIGFGEVRYNGEKMKAADALEKSGWKPLELQSKEGLALINGTQFMSAYGMSALIKSESLMEWANVIASISFDAFDGNKDSLNEKLHSIRDHDGQVFVAAEMRSLLEESEIYSAHKKQVQDPYSFRCIPQVHGATKDTFDFVLKIFLKEINSVTDNPNIFPDDDLILSGGNFHGQPLALGLDYLAIAMSELANISERRIYQLLSGQRNLPLFLVKNPGLNSGLMIPQYTAAGIVSENKQLCTPASVDSISSSNNQEDHVSMGANAATKCLRVIDNVEKVLAIELLSAVQAMEYRKPMKSSPVLEEVITAFREKVSFNIADRFLHDDMMKAVEFMRSYEL</sequence>
<evidence type="ECO:0000313" key="11">
    <source>
        <dbReference type="Proteomes" id="UP000326903"/>
    </source>
</evidence>
<keyword evidence="3 8" id="KW-0369">Histidine metabolism</keyword>
<evidence type="ECO:0000313" key="10">
    <source>
        <dbReference type="EMBL" id="KAA9035858.1"/>
    </source>
</evidence>
<evidence type="ECO:0000256" key="3">
    <source>
        <dbReference type="ARBA" id="ARBA00022808"/>
    </source>
</evidence>
<dbReference type="SUPFAM" id="SSF48557">
    <property type="entry name" value="L-aspartase-like"/>
    <property type="match status" value="1"/>
</dbReference>
<dbReference type="AlphaFoldDB" id="A0A5J5IAU2"/>
<dbReference type="GO" id="GO:0005737">
    <property type="term" value="C:cytoplasm"/>
    <property type="evidence" value="ECO:0007669"/>
    <property type="project" value="UniProtKB-SubCell"/>
</dbReference>
<evidence type="ECO:0000256" key="4">
    <source>
        <dbReference type="ARBA" id="ARBA00023239"/>
    </source>
</evidence>
<dbReference type="InterPro" id="IPR001106">
    <property type="entry name" value="Aromatic_Lyase"/>
</dbReference>
<dbReference type="InterPro" id="IPR022313">
    <property type="entry name" value="Phe/His_NH3-lyase_AS"/>
</dbReference>
<comment type="caution">
    <text evidence="10">The sequence shown here is derived from an EMBL/GenBank/DDBJ whole genome shotgun (WGS) entry which is preliminary data.</text>
</comment>
<dbReference type="PANTHER" id="PTHR10362">
    <property type="entry name" value="HISTIDINE AMMONIA-LYASE"/>
    <property type="match status" value="1"/>
</dbReference>
<dbReference type="InterPro" id="IPR005921">
    <property type="entry name" value="HutH"/>
</dbReference>
<dbReference type="Gene3D" id="1.20.200.10">
    <property type="entry name" value="Fumarase/aspartase (Central domain)"/>
    <property type="match status" value="1"/>
</dbReference>
<comment type="catalytic activity">
    <reaction evidence="5 8">
        <text>L-histidine = trans-urocanate + NH4(+)</text>
        <dbReference type="Rhea" id="RHEA:21232"/>
        <dbReference type="ChEBI" id="CHEBI:17771"/>
        <dbReference type="ChEBI" id="CHEBI:28938"/>
        <dbReference type="ChEBI" id="CHEBI:57595"/>
        <dbReference type="EC" id="4.3.1.3"/>
    </reaction>
</comment>
<evidence type="ECO:0000256" key="1">
    <source>
        <dbReference type="ARBA" id="ARBA00005113"/>
    </source>
</evidence>
<evidence type="ECO:0000256" key="5">
    <source>
        <dbReference type="ARBA" id="ARBA00049269"/>
    </source>
</evidence>
<protein>
    <recommendedName>
        <fullName evidence="2 6">Histidine ammonia-lyase</fullName>
        <ecNumber evidence="2 6">4.3.1.3</ecNumber>
    </recommendedName>
</protein>
<evidence type="ECO:0000256" key="8">
    <source>
        <dbReference type="RuleBase" id="RU004479"/>
    </source>
</evidence>
<dbReference type="NCBIfam" id="TIGR01225">
    <property type="entry name" value="hutH"/>
    <property type="match status" value="1"/>
</dbReference>
<dbReference type="GO" id="GO:0019556">
    <property type="term" value="P:L-histidine catabolic process to glutamate and formamide"/>
    <property type="evidence" value="ECO:0007669"/>
    <property type="project" value="UniProtKB-UniPathway"/>
</dbReference>
<dbReference type="Gene3D" id="1.10.275.10">
    <property type="entry name" value="Fumarase/aspartase (N-terminal domain)"/>
    <property type="match status" value="1"/>
</dbReference>
<dbReference type="FunFam" id="1.20.200.10:FF:000003">
    <property type="entry name" value="Histidine ammonia-lyase"/>
    <property type="match status" value="1"/>
</dbReference>
<accession>A0A5J5IAU2</accession>
<reference evidence="10 11" key="1">
    <citation type="submission" date="2019-09" db="EMBL/GenBank/DDBJ databases">
        <title>Draft genome sequence of Ginsengibacter sp. BR5-29.</title>
        <authorList>
            <person name="Im W.-T."/>
        </authorList>
    </citation>
    <scope>NUCLEOTIDE SEQUENCE [LARGE SCALE GENOMIC DNA]</scope>
    <source>
        <strain evidence="10 11">BR5-29</strain>
    </source>
</reference>
<dbReference type="EMBL" id="VYQF01000010">
    <property type="protein sequence ID" value="KAA9035858.1"/>
    <property type="molecule type" value="Genomic_DNA"/>
</dbReference>
<comment type="similarity">
    <text evidence="7">Belongs to the PAL/histidase family.</text>
</comment>
<evidence type="ECO:0000256" key="7">
    <source>
        <dbReference type="RuleBase" id="RU003954"/>
    </source>
</evidence>
<keyword evidence="11" id="KW-1185">Reference proteome</keyword>
<name>A0A5J5IAU2_9BACT</name>
<proteinExistence type="inferred from homology"/>
<evidence type="ECO:0000256" key="6">
    <source>
        <dbReference type="NCBIfam" id="TIGR01225"/>
    </source>
</evidence>
<dbReference type="GO" id="GO:0019557">
    <property type="term" value="P:L-histidine catabolic process to glutamate and formate"/>
    <property type="evidence" value="ECO:0007669"/>
    <property type="project" value="UniProtKB-UniPathway"/>
</dbReference>
<dbReference type="GO" id="GO:0004397">
    <property type="term" value="F:histidine ammonia-lyase activity"/>
    <property type="evidence" value="ECO:0007669"/>
    <property type="project" value="UniProtKB-UniRule"/>
</dbReference>
<comment type="pathway">
    <text evidence="1 8">Amino-acid degradation; L-histidine degradation into L-glutamate; N-formimidoyl-L-glutamate from L-histidine: step 1/3.</text>
</comment>
<evidence type="ECO:0000256" key="2">
    <source>
        <dbReference type="ARBA" id="ARBA00012994"/>
    </source>
</evidence>
<comment type="subcellular location">
    <subcellularLocation>
        <location evidence="9">Cytoplasm</location>
    </subcellularLocation>
</comment>
<dbReference type="NCBIfam" id="NF006871">
    <property type="entry name" value="PRK09367.1"/>
    <property type="match status" value="1"/>
</dbReference>